<dbReference type="Proteomes" id="UP000683360">
    <property type="component" value="Unassembled WGS sequence"/>
</dbReference>
<keyword evidence="2" id="KW-1185">Reference proteome</keyword>
<dbReference type="AlphaFoldDB" id="A0A8S3R0Z2"/>
<gene>
    <name evidence="1" type="ORF">MEDL_16216</name>
</gene>
<accession>A0A8S3R0Z2</accession>
<dbReference type="OrthoDB" id="10650924at2759"/>
<protein>
    <submittedName>
        <fullName evidence="1">Uncharacterized protein</fullName>
    </submittedName>
</protein>
<evidence type="ECO:0000313" key="2">
    <source>
        <dbReference type="Proteomes" id="UP000683360"/>
    </source>
</evidence>
<comment type="caution">
    <text evidence="1">The sequence shown here is derived from an EMBL/GenBank/DDBJ whole genome shotgun (WGS) entry which is preliminary data.</text>
</comment>
<name>A0A8S3R0Z2_MYTED</name>
<dbReference type="EMBL" id="CAJPWZ010000857">
    <property type="protein sequence ID" value="CAG2201611.1"/>
    <property type="molecule type" value="Genomic_DNA"/>
</dbReference>
<organism evidence="1 2">
    <name type="scientific">Mytilus edulis</name>
    <name type="common">Blue mussel</name>
    <dbReference type="NCBI Taxonomy" id="6550"/>
    <lineage>
        <taxon>Eukaryota</taxon>
        <taxon>Metazoa</taxon>
        <taxon>Spiralia</taxon>
        <taxon>Lophotrochozoa</taxon>
        <taxon>Mollusca</taxon>
        <taxon>Bivalvia</taxon>
        <taxon>Autobranchia</taxon>
        <taxon>Pteriomorphia</taxon>
        <taxon>Mytilida</taxon>
        <taxon>Mytiloidea</taxon>
        <taxon>Mytilidae</taxon>
        <taxon>Mytilinae</taxon>
        <taxon>Mytilus</taxon>
    </lineage>
</organism>
<sequence length="407" mass="45399">MIRLLQEPSYNCTWSCYLREQLYCAWSVYLWEPMYYCAWSGYLREPLCFCALSGFLRNHCTVHGHVTSVNSVLLSWSGYFREPHCTTVHDQVTSGNHRTTVHGHVTSGNNCTTVHGQFISREPMYYCGQFTSGEPLCFCALSGSSGNHCTTVHGHVTSVNKCTTLHGQVTSENHCTTVHDQITGTSVQLYMIMLPQGTITTVHGDHCTTVHGQVSQRESLYYCTWSGYCREPLYFCALVGYPPGNHCTTVHGKFISGNHCTVHGQATSGTIALLYMVMLPQGTLYYCAWSGYTQGTIALLCMVRFLQEPFATVHGRKPPRNSVLLCMVRLLQGTIVLLCLETIVLTRAWSVSQESNLSLHGHFPGNHLTTAWSGYSQGIFADYCAWSDYFRNHCTTVHGQVTLGTTA</sequence>
<reference evidence="1" key="1">
    <citation type="submission" date="2021-03" db="EMBL/GenBank/DDBJ databases">
        <authorList>
            <person name="Bekaert M."/>
        </authorList>
    </citation>
    <scope>NUCLEOTIDE SEQUENCE</scope>
</reference>
<proteinExistence type="predicted"/>
<evidence type="ECO:0000313" key="1">
    <source>
        <dbReference type="EMBL" id="CAG2201611.1"/>
    </source>
</evidence>